<dbReference type="AlphaFoldDB" id="A0A1C3JY61"/>
<gene>
    <name evidence="1" type="ORF">ODI_02289</name>
    <name evidence="2" type="ORF">ODI_R3366</name>
</gene>
<dbReference type="STRING" id="1851544.ODI_02289"/>
<keyword evidence="3" id="KW-1185">Reference proteome</keyword>
<organism evidence="1 3">
    <name type="scientific">Orrella dioscoreae</name>
    <dbReference type="NCBI Taxonomy" id="1851544"/>
    <lineage>
        <taxon>Bacteria</taxon>
        <taxon>Pseudomonadati</taxon>
        <taxon>Pseudomonadota</taxon>
        <taxon>Betaproteobacteria</taxon>
        <taxon>Burkholderiales</taxon>
        <taxon>Alcaligenaceae</taxon>
        <taxon>Orrella</taxon>
    </lineage>
</organism>
<protein>
    <submittedName>
        <fullName evidence="1">Uncharacterized protein</fullName>
    </submittedName>
</protein>
<dbReference type="KEGG" id="odi:ODI_R3366"/>
<dbReference type="Proteomes" id="UP000078558">
    <property type="component" value="Chromosome I"/>
</dbReference>
<proteinExistence type="predicted"/>
<dbReference type="RefSeq" id="WP_067750124.1">
    <property type="nucleotide sequence ID" value="NZ_LT907988.1"/>
</dbReference>
<evidence type="ECO:0000313" key="1">
    <source>
        <dbReference type="EMBL" id="SBT24201.1"/>
    </source>
</evidence>
<dbReference type="EMBL" id="LT907988">
    <property type="protein sequence ID" value="SOE51335.1"/>
    <property type="molecule type" value="Genomic_DNA"/>
</dbReference>
<sequence length="101" mass="10860">MANDGNTLVVSSEEALRALPDAAALRGVEEIYLGARLYGALSHAELADWLARLPALRSIHLSDDWIPDARMNTVAAAFAASFPDKAFFWTHDGLAGGKHGR</sequence>
<accession>A0A1C3JY61</accession>
<dbReference type="OrthoDB" id="6399919at2"/>
<dbReference type="EMBL" id="FLRC01000006">
    <property type="protein sequence ID" value="SBT24201.1"/>
    <property type="molecule type" value="Genomic_DNA"/>
</dbReference>
<evidence type="ECO:0000313" key="3">
    <source>
        <dbReference type="Proteomes" id="UP000078558"/>
    </source>
</evidence>
<evidence type="ECO:0000313" key="2">
    <source>
        <dbReference type="EMBL" id="SOE51335.1"/>
    </source>
</evidence>
<reference evidence="2 3" key="2">
    <citation type="submission" date="2017-08" db="EMBL/GenBank/DDBJ databases">
        <authorList>
            <person name="de Groot N.N."/>
        </authorList>
    </citation>
    <scope>NUCLEOTIDE SEQUENCE [LARGE SCALE GENOMIC DNA]</scope>
    <source>
        <strain evidence="2">Orrdi1</strain>
    </source>
</reference>
<reference evidence="1 3" key="1">
    <citation type="submission" date="2016-06" db="EMBL/GenBank/DDBJ databases">
        <authorList>
            <person name="Kjaerup R.B."/>
            <person name="Dalgaard T.S."/>
            <person name="Juul-Madsen H.R."/>
        </authorList>
    </citation>
    <scope>NUCLEOTIDE SEQUENCE [LARGE SCALE GENOMIC DNA]</scope>
    <source>
        <strain evidence="1">Orrdi1</strain>
    </source>
</reference>
<name>A0A1C3JY61_9BURK</name>